<name>A0A0E0FDX7_9ORYZ</name>
<sequence length="98" mass="9626">MTAADAAAAGTAAAASARRETSAAPDALHDRDRNSSAGSRGGSGGRSSPLPPPAVTLPDSLIGAVALSSSAASGMSLTDVIDKVALIYEVVVSDVMTW</sequence>
<proteinExistence type="predicted"/>
<keyword evidence="3" id="KW-1185">Reference proteome</keyword>
<feature type="compositionally biased region" description="Basic and acidic residues" evidence="1">
    <location>
        <begin position="17"/>
        <end position="34"/>
    </location>
</feature>
<dbReference type="Proteomes" id="UP000008021">
    <property type="component" value="Chromosome 12"/>
</dbReference>
<reference evidence="2" key="1">
    <citation type="submission" date="2015-04" db="UniProtKB">
        <authorList>
            <consortium name="EnsemblPlants"/>
        </authorList>
    </citation>
    <scope>IDENTIFICATION</scope>
</reference>
<evidence type="ECO:0000313" key="2">
    <source>
        <dbReference type="EnsemblPlants" id="OMERI12G12880.1"/>
    </source>
</evidence>
<evidence type="ECO:0000256" key="1">
    <source>
        <dbReference type="SAM" id="MobiDB-lite"/>
    </source>
</evidence>
<evidence type="ECO:0000313" key="3">
    <source>
        <dbReference type="Proteomes" id="UP000008021"/>
    </source>
</evidence>
<dbReference type="AlphaFoldDB" id="A0A0E0FDX7"/>
<accession>A0A0E0FDX7</accession>
<organism evidence="2">
    <name type="scientific">Oryza meridionalis</name>
    <dbReference type="NCBI Taxonomy" id="40149"/>
    <lineage>
        <taxon>Eukaryota</taxon>
        <taxon>Viridiplantae</taxon>
        <taxon>Streptophyta</taxon>
        <taxon>Embryophyta</taxon>
        <taxon>Tracheophyta</taxon>
        <taxon>Spermatophyta</taxon>
        <taxon>Magnoliopsida</taxon>
        <taxon>Liliopsida</taxon>
        <taxon>Poales</taxon>
        <taxon>Poaceae</taxon>
        <taxon>BOP clade</taxon>
        <taxon>Oryzoideae</taxon>
        <taxon>Oryzeae</taxon>
        <taxon>Oryzinae</taxon>
        <taxon>Oryza</taxon>
    </lineage>
</organism>
<dbReference type="HOGENOM" id="CLU_2337156_0_0_1"/>
<feature type="compositionally biased region" description="Low complexity" evidence="1">
    <location>
        <begin position="1"/>
        <end position="16"/>
    </location>
</feature>
<feature type="region of interest" description="Disordered" evidence="1">
    <location>
        <begin position="1"/>
        <end position="55"/>
    </location>
</feature>
<reference evidence="2" key="2">
    <citation type="submission" date="2018-05" db="EMBL/GenBank/DDBJ databases">
        <title>OmerRS3 (Oryza meridionalis Reference Sequence Version 3).</title>
        <authorList>
            <person name="Zhang J."/>
            <person name="Kudrna D."/>
            <person name="Lee S."/>
            <person name="Talag J."/>
            <person name="Welchert J."/>
            <person name="Wing R.A."/>
        </authorList>
    </citation>
    <scope>NUCLEOTIDE SEQUENCE [LARGE SCALE GENOMIC DNA]</scope>
    <source>
        <strain evidence="2">cv. OR44</strain>
    </source>
</reference>
<dbReference type="Gramene" id="OMERI12G12880.1">
    <property type="protein sequence ID" value="OMERI12G12880.1"/>
    <property type="gene ID" value="OMERI12G12880"/>
</dbReference>
<protein>
    <submittedName>
        <fullName evidence="2">Uncharacterized protein</fullName>
    </submittedName>
</protein>
<dbReference type="EnsemblPlants" id="OMERI12G12880.1">
    <property type="protein sequence ID" value="OMERI12G12880.1"/>
    <property type="gene ID" value="OMERI12G12880"/>
</dbReference>